<name>A0AAQ3L956_9BACT</name>
<protein>
    <submittedName>
        <fullName evidence="1">TonB-dependent receptor</fullName>
    </submittedName>
</protein>
<dbReference type="EMBL" id="CP136920">
    <property type="protein sequence ID" value="WOO39997.1"/>
    <property type="molecule type" value="Genomic_DNA"/>
</dbReference>
<dbReference type="KEGG" id="puo:RZN69_15345"/>
<dbReference type="AlphaFoldDB" id="A0AAQ3L956"/>
<reference evidence="1 2" key="1">
    <citation type="submission" date="2023-10" db="EMBL/GenBank/DDBJ databases">
        <title>Rubellicoccus peritrichatus gen. nov., sp. nov., isolated from an algae of coral reef tank.</title>
        <authorList>
            <person name="Luo J."/>
        </authorList>
    </citation>
    <scope>NUCLEOTIDE SEQUENCE [LARGE SCALE GENOMIC DNA]</scope>
    <source>
        <strain evidence="1 2">CR14</strain>
    </source>
</reference>
<proteinExistence type="predicted"/>
<accession>A0AAQ3L956</accession>
<gene>
    <name evidence="1" type="ORF">RZN69_15345</name>
</gene>
<dbReference type="SUPFAM" id="SSF52374">
    <property type="entry name" value="Nucleotidylyl transferase"/>
    <property type="match status" value="1"/>
</dbReference>
<evidence type="ECO:0000313" key="1">
    <source>
        <dbReference type="EMBL" id="WOO39997.1"/>
    </source>
</evidence>
<dbReference type="Proteomes" id="UP001304300">
    <property type="component" value="Chromosome"/>
</dbReference>
<keyword evidence="2" id="KW-1185">Reference proteome</keyword>
<dbReference type="Gene3D" id="3.40.50.620">
    <property type="entry name" value="HUPs"/>
    <property type="match status" value="1"/>
</dbReference>
<sequence>MKDPQMEPKELTTNRKAFLVNLDQNVYGTFAEIGAGQEVARHFFKVGGAAGTIAKSMSAYDMKFSDEIYGKASRYVSRERLIQMLDHEYALLNERLSADRGKDSTFFVYANTVAAASYHSNKNCHGWMGMRYQIRPEAPPNDIIVHVRMWDKTPTAQQEALGMFGVNFIWASLIYFEDIDMFVSSLIDHLGIERIEVDMLEFHGPDFKKLDNRIVAMKLVENGLTNAVMFGPDGNVRQPSEELYKKCILVERGSFRPVTHVNLDMLTCAGAQFVQEDGVQGEEVMAMLEMTMKNLLGKDEQIDYDDFKARIDTISALGYHVLVSNYMEYYRLSAYFRRFTQKTVGMVLGINHLQAIFDEDYYDHLDGGILESVGRLFKANVKMYVYPMKGEGYNSFITGSNEKTSSDNFAREMVITADNLKVQSDLRHLYAYLLENHYIEPVVGANISHLEIFSRETLKQIAEGDPEWEKSVPREVVDVIKERNFWGYSEKNDE</sequence>
<evidence type="ECO:0000313" key="2">
    <source>
        <dbReference type="Proteomes" id="UP001304300"/>
    </source>
</evidence>
<dbReference type="RefSeq" id="WP_317832073.1">
    <property type="nucleotide sequence ID" value="NZ_CP136920.1"/>
</dbReference>
<organism evidence="1 2">
    <name type="scientific">Rubellicoccus peritrichatus</name>
    <dbReference type="NCBI Taxonomy" id="3080537"/>
    <lineage>
        <taxon>Bacteria</taxon>
        <taxon>Pseudomonadati</taxon>
        <taxon>Verrucomicrobiota</taxon>
        <taxon>Opitutia</taxon>
        <taxon>Puniceicoccales</taxon>
        <taxon>Cerasicoccaceae</taxon>
        <taxon>Rubellicoccus</taxon>
    </lineage>
</organism>
<keyword evidence="1" id="KW-0675">Receptor</keyword>
<dbReference type="InterPro" id="IPR014729">
    <property type="entry name" value="Rossmann-like_a/b/a_fold"/>
</dbReference>